<organism evidence="2 3">
    <name type="scientific">Labedella phragmitis</name>
    <dbReference type="NCBI Taxonomy" id="2498849"/>
    <lineage>
        <taxon>Bacteria</taxon>
        <taxon>Bacillati</taxon>
        <taxon>Actinomycetota</taxon>
        <taxon>Actinomycetes</taxon>
        <taxon>Micrococcales</taxon>
        <taxon>Microbacteriaceae</taxon>
        <taxon>Labedella</taxon>
    </lineage>
</organism>
<keyword evidence="3" id="KW-1185">Reference proteome</keyword>
<evidence type="ECO:0000313" key="2">
    <source>
        <dbReference type="EMBL" id="RWZ53134.1"/>
    </source>
</evidence>
<feature type="domain" description="Histidine kinase/HSP90-like ATPase" evidence="1">
    <location>
        <begin position="15"/>
        <end position="128"/>
    </location>
</feature>
<dbReference type="InterPro" id="IPR036890">
    <property type="entry name" value="HATPase_C_sf"/>
</dbReference>
<dbReference type="EMBL" id="RZNB01000001">
    <property type="protein sequence ID" value="RWZ53134.1"/>
    <property type="molecule type" value="Genomic_DNA"/>
</dbReference>
<name>A0A444PZ16_9MICO</name>
<proteinExistence type="predicted"/>
<dbReference type="OrthoDB" id="159434at2"/>
<accession>A0A444PZ16</accession>
<evidence type="ECO:0000259" key="1">
    <source>
        <dbReference type="Pfam" id="PF13581"/>
    </source>
</evidence>
<dbReference type="AlphaFoldDB" id="A0A444PZ16"/>
<dbReference type="InterPro" id="IPR003594">
    <property type="entry name" value="HATPase_dom"/>
</dbReference>
<keyword evidence="2" id="KW-0067">ATP-binding</keyword>
<keyword evidence="2" id="KW-0547">Nucleotide-binding</keyword>
<sequence>MTEHSLLLSSPPGDVDDVHGFLEGVWSSNPGVVPTDRMAFETAVIELASNVIQHADDGGGVTWHLTVTCSPESLTATLYDGGVSADLSLHDRSLPDPLSESGRGLAFVQMLVDTLDYRNSERGNEWSISKRRSDTHD</sequence>
<dbReference type="GO" id="GO:0005524">
    <property type="term" value="F:ATP binding"/>
    <property type="evidence" value="ECO:0007669"/>
    <property type="project" value="UniProtKB-KW"/>
</dbReference>
<evidence type="ECO:0000313" key="3">
    <source>
        <dbReference type="Proteomes" id="UP000288547"/>
    </source>
</evidence>
<dbReference type="Gene3D" id="3.30.565.10">
    <property type="entry name" value="Histidine kinase-like ATPase, C-terminal domain"/>
    <property type="match status" value="1"/>
</dbReference>
<dbReference type="SUPFAM" id="SSF55874">
    <property type="entry name" value="ATPase domain of HSP90 chaperone/DNA topoisomerase II/histidine kinase"/>
    <property type="match status" value="1"/>
</dbReference>
<dbReference type="Proteomes" id="UP000288547">
    <property type="component" value="Unassembled WGS sequence"/>
</dbReference>
<gene>
    <name evidence="2" type="ORF">ELQ90_04220</name>
</gene>
<reference evidence="2 3" key="1">
    <citation type="submission" date="2018-12" db="EMBL/GenBank/DDBJ databases">
        <authorList>
            <person name="Li F."/>
        </authorList>
    </citation>
    <scope>NUCLEOTIDE SEQUENCE [LARGE SCALE GENOMIC DNA]</scope>
    <source>
        <strain evidence="2 3">11W25H-1</strain>
    </source>
</reference>
<dbReference type="Pfam" id="PF13581">
    <property type="entry name" value="HATPase_c_2"/>
    <property type="match status" value="1"/>
</dbReference>
<dbReference type="RefSeq" id="WP_128493977.1">
    <property type="nucleotide sequence ID" value="NZ_RZNB01000001.1"/>
</dbReference>
<protein>
    <submittedName>
        <fullName evidence="2">ATP-binding protein</fullName>
    </submittedName>
</protein>
<dbReference type="CDD" id="cd16936">
    <property type="entry name" value="HATPase_RsbW-like"/>
    <property type="match status" value="1"/>
</dbReference>
<comment type="caution">
    <text evidence="2">The sequence shown here is derived from an EMBL/GenBank/DDBJ whole genome shotgun (WGS) entry which is preliminary data.</text>
</comment>